<evidence type="ECO:0000313" key="2">
    <source>
        <dbReference type="EMBL" id="MBW0499667.1"/>
    </source>
</evidence>
<dbReference type="InterPro" id="IPR041588">
    <property type="entry name" value="Integrase_H2C2"/>
</dbReference>
<dbReference type="OrthoDB" id="2273864at2759"/>
<organism evidence="2 3">
    <name type="scientific">Austropuccinia psidii MF-1</name>
    <dbReference type="NCBI Taxonomy" id="1389203"/>
    <lineage>
        <taxon>Eukaryota</taxon>
        <taxon>Fungi</taxon>
        <taxon>Dikarya</taxon>
        <taxon>Basidiomycota</taxon>
        <taxon>Pucciniomycotina</taxon>
        <taxon>Pucciniomycetes</taxon>
        <taxon>Pucciniales</taxon>
        <taxon>Sphaerophragmiaceae</taxon>
        <taxon>Austropuccinia</taxon>
    </lineage>
</organism>
<gene>
    <name evidence="2" type="ORF">O181_039382</name>
</gene>
<evidence type="ECO:0000313" key="3">
    <source>
        <dbReference type="Proteomes" id="UP000765509"/>
    </source>
</evidence>
<evidence type="ECO:0000259" key="1">
    <source>
        <dbReference type="Pfam" id="PF17921"/>
    </source>
</evidence>
<proteinExistence type="predicted"/>
<feature type="domain" description="Integrase zinc-binding" evidence="1">
    <location>
        <begin position="19"/>
        <end position="69"/>
    </location>
</feature>
<dbReference type="Proteomes" id="UP000765509">
    <property type="component" value="Unassembled WGS sequence"/>
</dbReference>
<accession>A0A9Q3DGP9</accession>
<reference evidence="2" key="1">
    <citation type="submission" date="2021-03" db="EMBL/GenBank/DDBJ databases">
        <title>Draft genome sequence of rust myrtle Austropuccinia psidii MF-1, a brazilian biotype.</title>
        <authorList>
            <person name="Quecine M.C."/>
            <person name="Pachon D.M.R."/>
            <person name="Bonatelli M.L."/>
            <person name="Correr F.H."/>
            <person name="Franceschini L.M."/>
            <person name="Leite T.F."/>
            <person name="Margarido G.R.A."/>
            <person name="Almeida C.A."/>
            <person name="Ferrarezi J.A."/>
            <person name="Labate C.A."/>
        </authorList>
    </citation>
    <scope>NUCLEOTIDE SEQUENCE</scope>
    <source>
        <strain evidence="2">MF-1</strain>
    </source>
</reference>
<dbReference type="Pfam" id="PF17921">
    <property type="entry name" value="Integrase_H2C2"/>
    <property type="match status" value="1"/>
</dbReference>
<dbReference type="AlphaFoldDB" id="A0A9Q3DGP9"/>
<sequence>MKEDSTSLMESFLIVPNIDTILHESHDSVVSGHLSEDMTLERVKTCSWCPNWRNNVADYCKTCDGCQKAIRPTGKKFVMMIQNQEPKLPWEIFHMDCVTALTPGCNNHSPGVRVLINTPTQTPQISKSSICISIQFQQSSF</sequence>
<keyword evidence="3" id="KW-1185">Reference proteome</keyword>
<protein>
    <recommendedName>
        <fullName evidence="1">Integrase zinc-binding domain-containing protein</fullName>
    </recommendedName>
</protein>
<dbReference type="EMBL" id="AVOT02015384">
    <property type="protein sequence ID" value="MBW0499667.1"/>
    <property type="molecule type" value="Genomic_DNA"/>
</dbReference>
<dbReference type="Gene3D" id="1.10.340.70">
    <property type="match status" value="1"/>
</dbReference>
<comment type="caution">
    <text evidence="2">The sequence shown here is derived from an EMBL/GenBank/DDBJ whole genome shotgun (WGS) entry which is preliminary data.</text>
</comment>
<name>A0A9Q3DGP9_9BASI</name>